<name>A0A445CRW2_ARAHY</name>
<dbReference type="STRING" id="3818.A0A445CRW2"/>
<keyword evidence="1" id="KW-0547">Nucleotide-binding</keyword>
<dbReference type="GO" id="GO:0006952">
    <property type="term" value="P:defense response"/>
    <property type="evidence" value="ECO:0007669"/>
    <property type="project" value="UniProtKB-KW"/>
</dbReference>
<evidence type="ECO:0000256" key="1">
    <source>
        <dbReference type="ARBA" id="ARBA00022741"/>
    </source>
</evidence>
<dbReference type="InterPro" id="IPR042197">
    <property type="entry name" value="Apaf_helical"/>
</dbReference>
<reference evidence="5 6" key="1">
    <citation type="submission" date="2019-01" db="EMBL/GenBank/DDBJ databases">
        <title>Sequencing of cultivated peanut Arachis hypogaea provides insights into genome evolution and oil improvement.</title>
        <authorList>
            <person name="Chen X."/>
        </authorList>
    </citation>
    <scope>NUCLEOTIDE SEQUENCE [LARGE SCALE GENOMIC DNA]</scope>
    <source>
        <strain evidence="6">cv. Fuhuasheng</strain>
        <tissue evidence="5">Leaves</tissue>
    </source>
</reference>
<feature type="domain" description="Disease resistance protein At4g27190-like leucine-rich repeats" evidence="4">
    <location>
        <begin position="1112"/>
        <end position="1239"/>
    </location>
</feature>
<dbReference type="InterPro" id="IPR057135">
    <property type="entry name" value="At4g27190-like_LRR"/>
</dbReference>
<gene>
    <name evidence="5" type="ORF">Ahy_A06g028881</name>
</gene>
<feature type="domain" description="Disease resistance protein At4g27190-like leucine-rich repeats" evidence="4">
    <location>
        <begin position="1415"/>
        <end position="1537"/>
    </location>
</feature>
<evidence type="ECO:0000313" key="6">
    <source>
        <dbReference type="Proteomes" id="UP000289738"/>
    </source>
</evidence>
<accession>A0A445CRW2</accession>
<dbReference type="PANTHER" id="PTHR33463:SF105">
    <property type="entry name" value="AND NB-ARC DOMAIN DISEASE RESISTANCE PROTEIN, PUTATIVE-RELATED"/>
    <property type="match status" value="1"/>
</dbReference>
<evidence type="ECO:0000313" key="5">
    <source>
        <dbReference type="EMBL" id="RYR53672.1"/>
    </source>
</evidence>
<dbReference type="SUPFAM" id="SSF52058">
    <property type="entry name" value="L domain-like"/>
    <property type="match status" value="1"/>
</dbReference>
<dbReference type="GO" id="GO:0005524">
    <property type="term" value="F:ATP binding"/>
    <property type="evidence" value="ECO:0007669"/>
    <property type="project" value="UniProtKB-KW"/>
</dbReference>
<proteinExistence type="predicted"/>
<evidence type="ECO:0000259" key="4">
    <source>
        <dbReference type="Pfam" id="PF23247"/>
    </source>
</evidence>
<comment type="caution">
    <text evidence="5">The sequence shown here is derived from an EMBL/GenBank/DDBJ whole genome shotgun (WGS) entry which is preliminary data.</text>
</comment>
<feature type="domain" description="Disease resistance protein At4g27190-like leucine-rich repeats" evidence="4">
    <location>
        <begin position="596"/>
        <end position="708"/>
    </location>
</feature>
<sequence length="1593" mass="182334">MGSKENIQLHVLPEEEAWDLFRDMAGVDTTDKANIKHIARKVAKECGGLPLAIVTTGSGLRNKAKPQWEYAFEQLQHSKLLNKVQSSIELSITSLGTEEHKYCLFLCALFPEDFDVPVECVLRHAVGMRLINLAGALGKARNMVDTLVDDLKRCFLLLESGKRDCVKIHDVVRDVVLSIASRKEHGFEVRQGNDELKQLKKQDKVDHFKALSLILADAITNGIDYPMLELFQARSEREEAILWPENFFQRMSKIRVLTMNKLRIPTMPSLFQTPVTLRTLQLEDCDVGDVSVIGNILVELEILSLSRSNIKELPTEIGQLSSLKLLDLTECNELAIISDNVFARLSQLEELYFRVSNFPWMLNKPILGELIELSQHLKVFEIRVREVEILPKDLSFKNIERFWIYVAQYVYWGDDRGFGYLEPNKLVFRHTSYKKSIKCSPVLMQLIKRCEVLKLEGVKDMKNVICELDDNGFQCLTNLELYSCPDVMYVVDCITATSYTAFPLLKSLSIMNLPMLKEICKASDNHHKVNNPLISEFLNLEKLYLERLPLFTGFSNAIDSTEPPSSTDSSHRGSSCTNKRVNASQTKEDESMSKSNCQNKLFSSIWMLQFPVLETITLEICHSLEEVFDLREYLKSSNTQMFPQLREINIYRLPKLKYVWGNVPHSVDGFHNLRSIQISSCDSLSHVFTPATVKAMVNLETLKISYCNSMVALVADEEEGDLETKGREHTIIFNKLCSLSLYRLPNFENLYTDSAKLEWPSLRTFYFRYCPKLKISLIPTQLKTENRDFSNSNSSSSSHRPLIGCMPWPLTFVRHRSQETTTSMEASLAQDQEEPAISEIKGKAEISHVPILEDLTLIHSDSVEEVVLLEGTHNSSIDICDYDNLEKRTSMMVTFTHLVSLQLFGLPNLENFCSFAINGKQEGRDSNEGSERILREKPFINGLLVPNLTSLHMSKCDRIKILFSFSTFGRLQNLRVSNCKNIEEIVSKDNINTSEDKVMFPKLEKLSLKSLPKLKAFCQVSYSFELSSLQEVMIKDCMNMEVFSRGSCHTTKLKNVTMNSKATYFKCNISVQKEDQLNSTIEGFRTFVHMELQEEKMIRWSDLHDKDIIKNLFEISVMNISGYHELSMLVQLKEMGMLRHVRELSITSCDSLEEVFEARGEMLTKEGYDQSINYGLESIKLQDLPKVRSIWGLNIVRHVSFTKLTSIEIARCNNLKCVMSYSVAKSLVEIKELEVKNCEMIEEIVKKEEEEKIMNMGAGCKDKTLFPKLEKLSLENLPNLRCFCYGDYDYDIPLSNENEDKKKQEQVQVSFPQLKEISLTGVPNFQCFCGGSYDYDLMLLSPSSQIETFSNGNGKVIVSTPNLHKVNNDTLTLGDMNLTLYYLHNYSGKYKVELQEVDTFECVDEKPQYKHLVGYMKRVSRLEVESCNKLLTCVQSNTIHSLLFQHLKELHVRQCHIMEVVFEGTGTGIHKSQLVRMELHSLPKLNHIWRNNNSVIGFENLNILIISRCHDLRFVFPNVSAARSLSNLEALDVQECKEMEEIIGNNNSNKSVQHKGAKIIFPNLYSIRLSKLPKLNSFCSISSFYFDLPYCDG</sequence>
<keyword evidence="6" id="KW-1185">Reference proteome</keyword>
<dbReference type="EMBL" id="SDMP01000006">
    <property type="protein sequence ID" value="RYR53672.1"/>
    <property type="molecule type" value="Genomic_DNA"/>
</dbReference>
<feature type="domain" description="Disease resistance protein At4g27190-like leucine-rich repeats" evidence="4">
    <location>
        <begin position="930"/>
        <end position="1041"/>
    </location>
</feature>
<evidence type="ECO:0000256" key="2">
    <source>
        <dbReference type="ARBA" id="ARBA00022821"/>
    </source>
</evidence>
<organism evidence="5 6">
    <name type="scientific">Arachis hypogaea</name>
    <name type="common">Peanut</name>
    <dbReference type="NCBI Taxonomy" id="3818"/>
    <lineage>
        <taxon>Eukaryota</taxon>
        <taxon>Viridiplantae</taxon>
        <taxon>Streptophyta</taxon>
        <taxon>Embryophyta</taxon>
        <taxon>Tracheophyta</taxon>
        <taxon>Spermatophyta</taxon>
        <taxon>Magnoliopsida</taxon>
        <taxon>eudicotyledons</taxon>
        <taxon>Gunneridae</taxon>
        <taxon>Pentapetalae</taxon>
        <taxon>rosids</taxon>
        <taxon>fabids</taxon>
        <taxon>Fabales</taxon>
        <taxon>Fabaceae</taxon>
        <taxon>Papilionoideae</taxon>
        <taxon>50 kb inversion clade</taxon>
        <taxon>dalbergioids sensu lato</taxon>
        <taxon>Dalbergieae</taxon>
        <taxon>Pterocarpus clade</taxon>
        <taxon>Arachis</taxon>
    </lineage>
</organism>
<dbReference type="PANTHER" id="PTHR33463">
    <property type="entry name" value="NB-ARC DOMAIN-CONTAINING PROTEIN-RELATED"/>
    <property type="match status" value="1"/>
</dbReference>
<dbReference type="Pfam" id="PF13855">
    <property type="entry name" value="LRR_8"/>
    <property type="match status" value="1"/>
</dbReference>
<dbReference type="InterPro" id="IPR032675">
    <property type="entry name" value="LRR_dom_sf"/>
</dbReference>
<feature type="compositionally biased region" description="Polar residues" evidence="3">
    <location>
        <begin position="572"/>
        <end position="585"/>
    </location>
</feature>
<feature type="region of interest" description="Disordered" evidence="3">
    <location>
        <begin position="560"/>
        <end position="592"/>
    </location>
</feature>
<dbReference type="Proteomes" id="UP000289738">
    <property type="component" value="Chromosome A06"/>
</dbReference>
<dbReference type="SUPFAM" id="SSF52540">
    <property type="entry name" value="P-loop containing nucleoside triphosphate hydrolases"/>
    <property type="match status" value="1"/>
</dbReference>
<keyword evidence="2" id="KW-0611">Plant defense</keyword>
<dbReference type="InterPro" id="IPR027417">
    <property type="entry name" value="P-loop_NTPase"/>
</dbReference>
<dbReference type="Gene3D" id="1.10.8.430">
    <property type="entry name" value="Helical domain of apoptotic protease-activating factors"/>
    <property type="match status" value="1"/>
</dbReference>
<dbReference type="GO" id="GO:0043531">
    <property type="term" value="F:ADP binding"/>
    <property type="evidence" value="ECO:0007669"/>
    <property type="project" value="InterPro"/>
</dbReference>
<dbReference type="Pfam" id="PF23247">
    <property type="entry name" value="LRR_RPS2"/>
    <property type="match status" value="4"/>
</dbReference>
<dbReference type="InterPro" id="IPR001611">
    <property type="entry name" value="Leu-rich_rpt"/>
</dbReference>
<dbReference type="SUPFAM" id="SSF52047">
    <property type="entry name" value="RNI-like"/>
    <property type="match status" value="2"/>
</dbReference>
<dbReference type="PRINTS" id="PR00364">
    <property type="entry name" value="DISEASERSIST"/>
</dbReference>
<protein>
    <recommendedName>
        <fullName evidence="4">Disease resistance protein At4g27190-like leucine-rich repeats domain-containing protein</fullName>
    </recommendedName>
</protein>
<dbReference type="Gene3D" id="3.80.10.10">
    <property type="entry name" value="Ribonuclease Inhibitor"/>
    <property type="match status" value="5"/>
</dbReference>
<dbReference type="InterPro" id="IPR050905">
    <property type="entry name" value="Plant_NBS-LRR"/>
</dbReference>
<evidence type="ECO:0000256" key="3">
    <source>
        <dbReference type="SAM" id="MobiDB-lite"/>
    </source>
</evidence>